<feature type="compositionally biased region" description="Acidic residues" evidence="1">
    <location>
        <begin position="1"/>
        <end position="11"/>
    </location>
</feature>
<gene>
    <name evidence="2" type="ORF">F2Q68_00016734</name>
</gene>
<evidence type="ECO:0000313" key="3">
    <source>
        <dbReference type="Proteomes" id="UP000712281"/>
    </source>
</evidence>
<feature type="compositionally biased region" description="Gly residues" evidence="1">
    <location>
        <begin position="18"/>
        <end position="29"/>
    </location>
</feature>
<organism evidence="2 3">
    <name type="scientific">Brassica cretica</name>
    <name type="common">Mustard</name>
    <dbReference type="NCBI Taxonomy" id="69181"/>
    <lineage>
        <taxon>Eukaryota</taxon>
        <taxon>Viridiplantae</taxon>
        <taxon>Streptophyta</taxon>
        <taxon>Embryophyta</taxon>
        <taxon>Tracheophyta</taxon>
        <taxon>Spermatophyta</taxon>
        <taxon>Magnoliopsida</taxon>
        <taxon>eudicotyledons</taxon>
        <taxon>Gunneridae</taxon>
        <taxon>Pentapetalae</taxon>
        <taxon>rosids</taxon>
        <taxon>malvids</taxon>
        <taxon>Brassicales</taxon>
        <taxon>Brassicaceae</taxon>
        <taxon>Brassiceae</taxon>
        <taxon>Brassica</taxon>
    </lineage>
</organism>
<comment type="caution">
    <text evidence="2">The sequence shown here is derived from an EMBL/GenBank/DDBJ whole genome shotgun (WGS) entry which is preliminary data.</text>
</comment>
<accession>A0A8S9HGB2</accession>
<feature type="region of interest" description="Disordered" evidence="1">
    <location>
        <begin position="1"/>
        <end position="29"/>
    </location>
</feature>
<dbReference type="EMBL" id="QGKW02001940">
    <property type="protein sequence ID" value="KAF2555727.1"/>
    <property type="molecule type" value="Genomic_DNA"/>
</dbReference>
<sequence length="161" mass="17694">MYNSSEDETFSELEPLDRGGGIGTAGDGRSNGGNVVIELVPDLDSVPDNTRFAPSSHFGWLSRIFSPAKPTEAWNSMIEQYGSQEFDLSQQSSSCIVERGWIQIIEGLVNGLALFLFSLGHFDDARKLVKESSYVGLGNIESVDNSTPNRHPFLQNQNPLQ</sequence>
<evidence type="ECO:0000256" key="1">
    <source>
        <dbReference type="SAM" id="MobiDB-lite"/>
    </source>
</evidence>
<protein>
    <submittedName>
        <fullName evidence="2">Uncharacterized protein</fullName>
    </submittedName>
</protein>
<evidence type="ECO:0000313" key="2">
    <source>
        <dbReference type="EMBL" id="KAF2555727.1"/>
    </source>
</evidence>
<reference evidence="2" key="1">
    <citation type="submission" date="2019-12" db="EMBL/GenBank/DDBJ databases">
        <title>Genome sequencing and annotation of Brassica cretica.</title>
        <authorList>
            <person name="Studholme D.J."/>
            <person name="Sarris P.F."/>
        </authorList>
    </citation>
    <scope>NUCLEOTIDE SEQUENCE</scope>
    <source>
        <strain evidence="2">PFS-001/15</strain>
        <tissue evidence="2">Leaf</tissue>
    </source>
</reference>
<dbReference type="Proteomes" id="UP000712281">
    <property type="component" value="Unassembled WGS sequence"/>
</dbReference>
<name>A0A8S9HGB2_BRACR</name>
<proteinExistence type="predicted"/>
<dbReference type="AlphaFoldDB" id="A0A8S9HGB2"/>